<dbReference type="AlphaFoldDB" id="A0A366EDD4"/>
<dbReference type="Pfam" id="PF00126">
    <property type="entry name" value="HTH_1"/>
    <property type="match status" value="1"/>
</dbReference>
<dbReference type="PROSITE" id="PS50931">
    <property type="entry name" value="HTH_LYSR"/>
    <property type="match status" value="1"/>
</dbReference>
<dbReference type="STRING" id="200904.GCA_900168775_00361"/>
<dbReference type="PANTHER" id="PTHR30126">
    <property type="entry name" value="HTH-TYPE TRANSCRIPTIONAL REGULATOR"/>
    <property type="match status" value="1"/>
</dbReference>
<dbReference type="RefSeq" id="WP_113866995.1">
    <property type="nucleotide sequence ID" value="NZ_BAABQN010000002.1"/>
</dbReference>
<comment type="caution">
    <text evidence="6">The sequence shown here is derived from an EMBL/GenBank/DDBJ whole genome shotgun (WGS) entry which is preliminary data.</text>
</comment>
<protein>
    <submittedName>
        <fullName evidence="6">DNA-binding transcriptional LysR family regulator</fullName>
    </submittedName>
</protein>
<dbReference type="EMBL" id="QNRI01000002">
    <property type="protein sequence ID" value="RBP00328.1"/>
    <property type="molecule type" value="Genomic_DNA"/>
</dbReference>
<accession>A0A366EDD4</accession>
<keyword evidence="2" id="KW-0805">Transcription regulation</keyword>
<dbReference type="PRINTS" id="PR00039">
    <property type="entry name" value="HTHLYSR"/>
</dbReference>
<gene>
    <name evidence="6" type="ORF">DES48_10289</name>
</gene>
<dbReference type="FunFam" id="1.10.10.10:FF:000001">
    <property type="entry name" value="LysR family transcriptional regulator"/>
    <property type="match status" value="1"/>
</dbReference>
<evidence type="ECO:0000313" key="7">
    <source>
        <dbReference type="Proteomes" id="UP000252254"/>
    </source>
</evidence>
<evidence type="ECO:0000313" key="6">
    <source>
        <dbReference type="EMBL" id="RBP00328.1"/>
    </source>
</evidence>
<dbReference type="InterPro" id="IPR036390">
    <property type="entry name" value="WH_DNA-bd_sf"/>
</dbReference>
<comment type="similarity">
    <text evidence="1">Belongs to the LysR transcriptional regulatory family.</text>
</comment>
<dbReference type="Gene3D" id="1.10.10.10">
    <property type="entry name" value="Winged helix-like DNA-binding domain superfamily/Winged helix DNA-binding domain"/>
    <property type="match status" value="1"/>
</dbReference>
<reference evidence="6 7" key="1">
    <citation type="submission" date="2018-06" db="EMBL/GenBank/DDBJ databases">
        <title>Genomic Encyclopedia of Type Strains, Phase IV (KMG-IV): sequencing the most valuable type-strain genomes for metagenomic binning, comparative biology and taxonomic classification.</title>
        <authorList>
            <person name="Goeker M."/>
        </authorList>
    </citation>
    <scope>NUCLEOTIDE SEQUENCE [LARGE SCALE GENOMIC DNA]</scope>
    <source>
        <strain evidence="6 7">DSM 15140</strain>
    </source>
</reference>
<dbReference type="Pfam" id="PF03466">
    <property type="entry name" value="LysR_substrate"/>
    <property type="match status" value="1"/>
</dbReference>
<keyword evidence="3 6" id="KW-0238">DNA-binding</keyword>
<dbReference type="OrthoDB" id="9785745at2"/>
<organism evidence="6 7">
    <name type="scientific">Paraliobacillus ryukyuensis</name>
    <dbReference type="NCBI Taxonomy" id="200904"/>
    <lineage>
        <taxon>Bacteria</taxon>
        <taxon>Bacillati</taxon>
        <taxon>Bacillota</taxon>
        <taxon>Bacilli</taxon>
        <taxon>Bacillales</taxon>
        <taxon>Bacillaceae</taxon>
        <taxon>Paraliobacillus</taxon>
    </lineage>
</organism>
<evidence type="ECO:0000256" key="4">
    <source>
        <dbReference type="ARBA" id="ARBA00023163"/>
    </source>
</evidence>
<feature type="domain" description="HTH lysR-type" evidence="5">
    <location>
        <begin position="1"/>
        <end position="58"/>
    </location>
</feature>
<evidence type="ECO:0000256" key="2">
    <source>
        <dbReference type="ARBA" id="ARBA00023015"/>
    </source>
</evidence>
<dbReference type="GO" id="GO:0000976">
    <property type="term" value="F:transcription cis-regulatory region binding"/>
    <property type="evidence" value="ECO:0007669"/>
    <property type="project" value="TreeGrafter"/>
</dbReference>
<evidence type="ECO:0000256" key="3">
    <source>
        <dbReference type="ARBA" id="ARBA00023125"/>
    </source>
</evidence>
<dbReference type="InterPro" id="IPR000847">
    <property type="entry name" value="LysR_HTH_N"/>
</dbReference>
<name>A0A366EDD4_9BACI</name>
<sequence>MHLDALRTFVTLVEIKNFTKTADKLLISQPSVSLHIKNLETIFDTQLLDRSKKGFQVTPTGDILYQRAKQILTMFENAKQEIATHHHNVSGKLTVGASLTIGEYILPTLLMDLQKHYPNLILEAVIGNTEEIVDAVKLFQVDIGLIEGQTNETEVEVYPFMEDELFFIAAPTHPLAAKEKLSIKNLQNQFWITREEGSGTREYLYHVIRKEALKAKGFLTINSHQGIKETVMQGQGVSLLSQSVIKREVTDGHLVQLPIKDRQLTRTFSCIVSPIMKEKKNVEICLNYLFHQQLLQDRYR</sequence>
<evidence type="ECO:0000259" key="5">
    <source>
        <dbReference type="PROSITE" id="PS50931"/>
    </source>
</evidence>
<dbReference type="SUPFAM" id="SSF46785">
    <property type="entry name" value="Winged helix' DNA-binding domain"/>
    <property type="match status" value="1"/>
</dbReference>
<keyword evidence="7" id="KW-1185">Reference proteome</keyword>
<proteinExistence type="inferred from homology"/>
<dbReference type="InterPro" id="IPR005119">
    <property type="entry name" value="LysR_subst-bd"/>
</dbReference>
<dbReference type="CDD" id="cd08420">
    <property type="entry name" value="PBP2_CysL_like"/>
    <property type="match status" value="1"/>
</dbReference>
<dbReference type="GO" id="GO:0003700">
    <property type="term" value="F:DNA-binding transcription factor activity"/>
    <property type="evidence" value="ECO:0007669"/>
    <property type="project" value="InterPro"/>
</dbReference>
<dbReference type="InterPro" id="IPR036388">
    <property type="entry name" value="WH-like_DNA-bd_sf"/>
</dbReference>
<dbReference type="Gene3D" id="3.40.190.10">
    <property type="entry name" value="Periplasmic binding protein-like II"/>
    <property type="match status" value="2"/>
</dbReference>
<evidence type="ECO:0000256" key="1">
    <source>
        <dbReference type="ARBA" id="ARBA00009437"/>
    </source>
</evidence>
<dbReference type="PANTHER" id="PTHR30126:SF39">
    <property type="entry name" value="HTH-TYPE TRANSCRIPTIONAL REGULATOR CYSL"/>
    <property type="match status" value="1"/>
</dbReference>
<dbReference type="Proteomes" id="UP000252254">
    <property type="component" value="Unassembled WGS sequence"/>
</dbReference>
<keyword evidence="4" id="KW-0804">Transcription</keyword>
<dbReference type="SUPFAM" id="SSF53850">
    <property type="entry name" value="Periplasmic binding protein-like II"/>
    <property type="match status" value="1"/>
</dbReference>